<dbReference type="InterPro" id="IPR047800">
    <property type="entry name" value="SWFGD_dom"/>
</dbReference>
<evidence type="ECO:0000256" key="1">
    <source>
        <dbReference type="SAM" id="MobiDB-lite"/>
    </source>
</evidence>
<evidence type="ECO:0000313" key="3">
    <source>
        <dbReference type="Proteomes" id="UP000515861"/>
    </source>
</evidence>
<feature type="compositionally biased region" description="Basic and acidic residues" evidence="1">
    <location>
        <begin position="135"/>
        <end position="158"/>
    </location>
</feature>
<proteinExistence type="predicted"/>
<dbReference type="NCBIfam" id="NF033157">
    <property type="entry name" value="SWFGD_domain"/>
    <property type="match status" value="1"/>
</dbReference>
<name>A0A7G9L5C2_9SPHN</name>
<dbReference type="KEGG" id="ssau:H8M03_05735"/>
<feature type="compositionally biased region" description="Basic and acidic residues" evidence="1">
    <location>
        <begin position="1"/>
        <end position="29"/>
    </location>
</feature>
<feature type="region of interest" description="Disordered" evidence="1">
    <location>
        <begin position="1"/>
        <end position="158"/>
    </location>
</feature>
<dbReference type="Pfam" id="PF09939">
    <property type="entry name" value="DUF2171"/>
    <property type="match status" value="1"/>
</dbReference>
<feature type="compositionally biased region" description="Basic and acidic residues" evidence="1">
    <location>
        <begin position="74"/>
        <end position="85"/>
    </location>
</feature>
<feature type="region of interest" description="Disordered" evidence="1">
    <location>
        <begin position="261"/>
        <end position="287"/>
    </location>
</feature>
<protein>
    <submittedName>
        <fullName evidence="2">DUF2171 domain-containing protein</fullName>
    </submittedName>
</protein>
<reference evidence="2 3" key="1">
    <citation type="submission" date="2020-08" db="EMBL/GenBank/DDBJ databases">
        <title>Sphingomonas sp. sand1-3 16S ribosomal RNA gene Genome sequencing and assembly.</title>
        <authorList>
            <person name="Kang M."/>
        </authorList>
    </citation>
    <scope>NUCLEOTIDE SEQUENCE [LARGE SCALE GENOMIC DNA]</scope>
    <source>
        <strain evidence="3">sand1-3</strain>
    </source>
</reference>
<organism evidence="2 3">
    <name type="scientific">Sphingomonas sabuli</name>
    <dbReference type="NCBI Taxonomy" id="2764186"/>
    <lineage>
        <taxon>Bacteria</taxon>
        <taxon>Pseudomonadati</taxon>
        <taxon>Pseudomonadota</taxon>
        <taxon>Alphaproteobacteria</taxon>
        <taxon>Sphingomonadales</taxon>
        <taxon>Sphingomonadaceae</taxon>
        <taxon>Sphingomonas</taxon>
    </lineage>
</organism>
<dbReference type="AlphaFoldDB" id="A0A7G9L5C2"/>
<dbReference type="Proteomes" id="UP000515861">
    <property type="component" value="Chromosome"/>
</dbReference>
<sequence length="303" mass="35798">MAYDRYDNGRERSQRRDDEDRGFFERAGDEIASWFGDDDAERRRNRDERMHGRDFDREPSRDRYNYGGWGDQRSSMRDRDRDFGREASYGRSRDEHRAPQASGWNSGDRDYRSSAPISSRDFARSSAGFGGGSNDWDRGEFRSTGRTGSPRDSDRHYHSWKQRQLDELDRDYDQYCRERQERFESDFGTWRKERMGKRQHLTGIREHMDVVGNDGEPLGKVDKVRGDRIILTKSDATDHRHHSIDCSMIDTIDGDQIKLDRSAEDVKSRWNKGDDRGFFGRDDDRHEDHEFNLNRSFSGTYES</sequence>
<dbReference type="RefSeq" id="WP_187480775.1">
    <property type="nucleotide sequence ID" value="NZ_CP060697.1"/>
</dbReference>
<gene>
    <name evidence="2" type="ORF">H8M03_05735</name>
</gene>
<feature type="compositionally biased region" description="Basic and acidic residues" evidence="1">
    <location>
        <begin position="40"/>
        <end position="64"/>
    </location>
</feature>
<keyword evidence="3" id="KW-1185">Reference proteome</keyword>
<evidence type="ECO:0000313" key="2">
    <source>
        <dbReference type="EMBL" id="QNM83821.1"/>
    </source>
</evidence>
<dbReference type="EMBL" id="CP060697">
    <property type="protein sequence ID" value="QNM83821.1"/>
    <property type="molecule type" value="Genomic_DNA"/>
</dbReference>
<dbReference type="InterPro" id="IPR018684">
    <property type="entry name" value="DUF2171"/>
</dbReference>
<accession>A0A7G9L5C2</accession>